<name>A0A9P6QWH4_9FUNG</name>
<protein>
    <submittedName>
        <fullName evidence="1">Uncharacterized protein</fullName>
    </submittedName>
</protein>
<organism evidence="1 2">
    <name type="scientific">Dissophora globulifera</name>
    <dbReference type="NCBI Taxonomy" id="979702"/>
    <lineage>
        <taxon>Eukaryota</taxon>
        <taxon>Fungi</taxon>
        <taxon>Fungi incertae sedis</taxon>
        <taxon>Mucoromycota</taxon>
        <taxon>Mortierellomycotina</taxon>
        <taxon>Mortierellomycetes</taxon>
        <taxon>Mortierellales</taxon>
        <taxon>Mortierellaceae</taxon>
        <taxon>Dissophora</taxon>
    </lineage>
</organism>
<dbReference type="GO" id="GO:0003677">
    <property type="term" value="F:DNA binding"/>
    <property type="evidence" value="ECO:0007669"/>
    <property type="project" value="InterPro"/>
</dbReference>
<accession>A0A9P6QWH4</accession>
<evidence type="ECO:0000313" key="2">
    <source>
        <dbReference type="Proteomes" id="UP000738325"/>
    </source>
</evidence>
<reference evidence="1" key="1">
    <citation type="journal article" date="2020" name="Fungal Divers.">
        <title>Resolving the Mortierellaceae phylogeny through synthesis of multi-gene phylogenetics and phylogenomics.</title>
        <authorList>
            <person name="Vandepol N."/>
            <person name="Liber J."/>
            <person name="Desiro A."/>
            <person name="Na H."/>
            <person name="Kennedy M."/>
            <person name="Barry K."/>
            <person name="Grigoriev I.V."/>
            <person name="Miller A.N."/>
            <person name="O'Donnell K."/>
            <person name="Stajich J.E."/>
            <person name="Bonito G."/>
        </authorList>
    </citation>
    <scope>NUCLEOTIDE SEQUENCE</scope>
    <source>
        <strain evidence="1">REB-010B</strain>
    </source>
</reference>
<dbReference type="OrthoDB" id="2400069at2759"/>
<comment type="caution">
    <text evidence="1">The sequence shown here is derived from an EMBL/GenBank/DDBJ whole genome shotgun (WGS) entry which is preliminary data.</text>
</comment>
<evidence type="ECO:0000313" key="1">
    <source>
        <dbReference type="EMBL" id="KAG0301231.1"/>
    </source>
</evidence>
<dbReference type="EMBL" id="JAAAIP010002211">
    <property type="protein sequence ID" value="KAG0301231.1"/>
    <property type="molecule type" value="Genomic_DNA"/>
</dbReference>
<sequence length="226" mass="24973">MKAGSSSVVVDTKHEDYDISKVLDQFRQGPGNMEMDMADLARKLCWLLGVCGFMRPDDIFCTDVARSGIIRDKLELAVVFPKERRGRQRIIKYVRISRHPDAQICPVQAYNAYRARTLATDIPTSHPKDPNCMITSLIRHSKHPAKAVLSTTISVYMNAVSRLMVPTGARPPKLRALGSTLAALAGVAVADIMVQGNWSSPKIFEKHYRLSSTTANNMSLSTLGSL</sequence>
<proteinExistence type="predicted"/>
<keyword evidence="2" id="KW-1185">Reference proteome</keyword>
<dbReference type="GO" id="GO:0015074">
    <property type="term" value="P:DNA integration"/>
    <property type="evidence" value="ECO:0007669"/>
    <property type="project" value="InterPro"/>
</dbReference>
<dbReference type="InterPro" id="IPR013762">
    <property type="entry name" value="Integrase-like_cat_sf"/>
</dbReference>
<gene>
    <name evidence="1" type="ORF">BGZ99_003528</name>
</gene>
<dbReference type="Gene3D" id="1.10.443.10">
    <property type="entry name" value="Intergrase catalytic core"/>
    <property type="match status" value="1"/>
</dbReference>
<dbReference type="AlphaFoldDB" id="A0A9P6QWH4"/>
<dbReference type="Proteomes" id="UP000738325">
    <property type="component" value="Unassembled WGS sequence"/>
</dbReference>
<dbReference type="GO" id="GO:0006310">
    <property type="term" value="P:DNA recombination"/>
    <property type="evidence" value="ECO:0007669"/>
    <property type="project" value="InterPro"/>
</dbReference>